<evidence type="ECO:0008006" key="2">
    <source>
        <dbReference type="Google" id="ProtNLM"/>
    </source>
</evidence>
<feature type="non-terminal residue" evidence="1">
    <location>
        <position position="156"/>
    </location>
</feature>
<proteinExistence type="predicted"/>
<dbReference type="Gene3D" id="2.160.20.10">
    <property type="entry name" value="Single-stranded right-handed beta-helix, Pectin lyase-like"/>
    <property type="match status" value="1"/>
</dbReference>
<reference evidence="1" key="1">
    <citation type="journal article" date="2015" name="Nature">
        <title>Complex archaea that bridge the gap between prokaryotes and eukaryotes.</title>
        <authorList>
            <person name="Spang A."/>
            <person name="Saw J.H."/>
            <person name="Jorgensen S.L."/>
            <person name="Zaremba-Niedzwiedzka K."/>
            <person name="Martijn J."/>
            <person name="Lind A.E."/>
            <person name="van Eijk R."/>
            <person name="Schleper C."/>
            <person name="Guy L."/>
            <person name="Ettema T.J."/>
        </authorList>
    </citation>
    <scope>NUCLEOTIDE SEQUENCE</scope>
</reference>
<dbReference type="InterPro" id="IPR012334">
    <property type="entry name" value="Pectin_lyas_fold"/>
</dbReference>
<organism evidence="1">
    <name type="scientific">marine sediment metagenome</name>
    <dbReference type="NCBI Taxonomy" id="412755"/>
    <lineage>
        <taxon>unclassified sequences</taxon>
        <taxon>metagenomes</taxon>
        <taxon>ecological metagenomes</taxon>
    </lineage>
</organism>
<dbReference type="SUPFAM" id="SSF51126">
    <property type="entry name" value="Pectin lyase-like"/>
    <property type="match status" value="1"/>
</dbReference>
<dbReference type="AlphaFoldDB" id="A0A0F9KVW1"/>
<dbReference type="EMBL" id="LAZR01008415">
    <property type="protein sequence ID" value="KKM78906.1"/>
    <property type="molecule type" value="Genomic_DNA"/>
</dbReference>
<gene>
    <name evidence="1" type="ORF">LCGC14_1355300</name>
</gene>
<comment type="caution">
    <text evidence="1">The sequence shown here is derived from an EMBL/GenBank/DDBJ whole genome shotgun (WGS) entry which is preliminary data.</text>
</comment>
<dbReference type="InterPro" id="IPR011050">
    <property type="entry name" value="Pectin_lyase_fold/virulence"/>
</dbReference>
<evidence type="ECO:0000313" key="1">
    <source>
        <dbReference type="EMBL" id="KKM78906.1"/>
    </source>
</evidence>
<sequence>MVNRAYLESLMNRGSEPFERNPWGVTLYVDGTNGLAINDGLEPDNALLTIQSAFDLLATARGRATIYVAPGGYSEDLRTPLNAIAPFGRLIAWNPTPGRSFGAVYLSPATASTPCLIVQARGWLIKGFEFDPNAGGAIVIGGATAGNNGAGTITGT</sequence>
<protein>
    <recommendedName>
        <fullName evidence="2">DUF1565 domain-containing protein</fullName>
    </recommendedName>
</protein>
<accession>A0A0F9KVW1</accession>
<name>A0A0F9KVW1_9ZZZZ</name>